<dbReference type="EMBL" id="VFSU01000016">
    <property type="protein sequence ID" value="TPE62912.1"/>
    <property type="molecule type" value="Genomic_DNA"/>
</dbReference>
<dbReference type="Pfam" id="PF07589">
    <property type="entry name" value="PEP-CTERM"/>
    <property type="match status" value="1"/>
</dbReference>
<dbReference type="Gene3D" id="2.60.120.260">
    <property type="entry name" value="Galactose-binding domain-like"/>
    <property type="match status" value="1"/>
</dbReference>
<name>A0A501XQA5_9SPHN</name>
<dbReference type="NCBIfam" id="TIGR02595">
    <property type="entry name" value="PEP_CTERM"/>
    <property type="match status" value="1"/>
</dbReference>
<dbReference type="AlphaFoldDB" id="A0A501XQA5"/>
<dbReference type="Proteomes" id="UP000319897">
    <property type="component" value="Unassembled WGS sequence"/>
</dbReference>
<evidence type="ECO:0000259" key="1">
    <source>
        <dbReference type="Pfam" id="PF07589"/>
    </source>
</evidence>
<sequence length="208" mass="21486">MAGAADAAELITNGGFEDLSTYAAPGSHGSYAYPEGAVAGWTFYGAGLINGTTATPWFGWAPPQGFSGAQYGFVQGQGWLVQSITADVSGALQLSWLEGSRPDIFGGGYKGDQSYEVWLDTSLLGTFSTQSGQDFTLRTLSGPNVTAGNSYNLIFHGLSASDNTAFLDDVSASVSASGAVPEPATWAMLITGFGLIGAVMRRRGLATA</sequence>
<gene>
    <name evidence="2" type="ORF">FJQ54_05110</name>
</gene>
<accession>A0A501XQA5</accession>
<keyword evidence="3" id="KW-1185">Reference proteome</keyword>
<proteinExistence type="predicted"/>
<dbReference type="InterPro" id="IPR013424">
    <property type="entry name" value="Ice-binding_C"/>
</dbReference>
<reference evidence="2 3" key="1">
    <citation type="submission" date="2019-06" db="EMBL/GenBank/DDBJ databases">
        <authorList>
            <person name="Lee I."/>
            <person name="Jang G.I."/>
            <person name="Hwang C.Y."/>
        </authorList>
    </citation>
    <scope>NUCLEOTIDE SEQUENCE [LARGE SCALE GENOMIC DNA]</scope>
    <source>
        <strain evidence="2 3">PAMC 28131</strain>
    </source>
</reference>
<evidence type="ECO:0000313" key="2">
    <source>
        <dbReference type="EMBL" id="TPE62912.1"/>
    </source>
</evidence>
<evidence type="ECO:0000313" key="3">
    <source>
        <dbReference type="Proteomes" id="UP000319897"/>
    </source>
</evidence>
<feature type="domain" description="Ice-binding protein C-terminal" evidence="1">
    <location>
        <begin position="179"/>
        <end position="203"/>
    </location>
</feature>
<protein>
    <submittedName>
        <fullName evidence="2">PEP-CTERM sorting domain-containing protein</fullName>
    </submittedName>
</protein>
<organism evidence="2 3">
    <name type="scientific">Sandaracinobacter neustonicus</name>
    <dbReference type="NCBI Taxonomy" id="1715348"/>
    <lineage>
        <taxon>Bacteria</taxon>
        <taxon>Pseudomonadati</taxon>
        <taxon>Pseudomonadota</taxon>
        <taxon>Alphaproteobacteria</taxon>
        <taxon>Sphingomonadales</taxon>
        <taxon>Sphingosinicellaceae</taxon>
        <taxon>Sandaracinobacter</taxon>
    </lineage>
</organism>
<comment type="caution">
    <text evidence="2">The sequence shown here is derived from an EMBL/GenBank/DDBJ whole genome shotgun (WGS) entry which is preliminary data.</text>
</comment>
<dbReference type="OrthoDB" id="7874461at2"/>
<dbReference type="NCBIfam" id="NF035944">
    <property type="entry name" value="PEPxxWA-CTERM"/>
    <property type="match status" value="1"/>
</dbReference>